<dbReference type="GeneID" id="40724294"/>
<dbReference type="PANTHER" id="PTHR14212:SF0">
    <property type="entry name" value="U4_U6 SMALL NUCLEAR RIBONUCLEOPROTEIN PRP3"/>
    <property type="match status" value="1"/>
</dbReference>
<dbReference type="InterPro" id="IPR010541">
    <property type="entry name" value="Prp3_C"/>
</dbReference>
<protein>
    <submittedName>
        <fullName evidence="8">Uncharacterized protein</fullName>
    </submittedName>
</protein>
<feature type="region of interest" description="Disordered" evidence="5">
    <location>
        <begin position="1"/>
        <end position="79"/>
    </location>
</feature>
<feature type="region of interest" description="Disordered" evidence="5">
    <location>
        <begin position="119"/>
        <end position="162"/>
    </location>
</feature>
<feature type="compositionally biased region" description="Basic and acidic residues" evidence="5">
    <location>
        <begin position="430"/>
        <end position="442"/>
    </location>
</feature>
<feature type="compositionally biased region" description="Low complexity" evidence="5">
    <location>
        <begin position="129"/>
        <end position="138"/>
    </location>
</feature>
<feature type="compositionally biased region" description="Low complexity" evidence="5">
    <location>
        <begin position="185"/>
        <end position="203"/>
    </location>
</feature>
<evidence type="ECO:0000259" key="6">
    <source>
        <dbReference type="Pfam" id="PF06544"/>
    </source>
</evidence>
<comment type="caution">
    <text evidence="8">The sequence shown here is derived from an EMBL/GenBank/DDBJ whole genome shotgun (WGS) entry which is preliminary data.</text>
</comment>
<proteinExistence type="predicted"/>
<feature type="region of interest" description="Disordered" evidence="5">
    <location>
        <begin position="420"/>
        <end position="452"/>
    </location>
</feature>
<dbReference type="PANTHER" id="PTHR14212">
    <property type="entry name" value="U4/U6-ASSOCIATED RNA SPLICING FACTOR-RELATED"/>
    <property type="match status" value="1"/>
</dbReference>
<feature type="region of interest" description="Disordered" evidence="5">
    <location>
        <begin position="581"/>
        <end position="612"/>
    </location>
</feature>
<dbReference type="InterPro" id="IPR027104">
    <property type="entry name" value="Prp3"/>
</dbReference>
<dbReference type="Pfam" id="PF08572">
    <property type="entry name" value="PRP3"/>
    <property type="match status" value="1"/>
</dbReference>
<gene>
    <name evidence="8" type="ORF">EX895_001399</name>
</gene>
<evidence type="ECO:0000256" key="1">
    <source>
        <dbReference type="ARBA" id="ARBA00004123"/>
    </source>
</evidence>
<evidence type="ECO:0000313" key="9">
    <source>
        <dbReference type="Proteomes" id="UP000306050"/>
    </source>
</evidence>
<keyword evidence="4" id="KW-0539">Nucleus</keyword>
<feature type="domain" description="Pre-mRNA-splicing factor 3" evidence="7">
    <location>
        <begin position="262"/>
        <end position="498"/>
    </location>
</feature>
<evidence type="ECO:0000259" key="7">
    <source>
        <dbReference type="Pfam" id="PF08572"/>
    </source>
</evidence>
<dbReference type="Proteomes" id="UP000306050">
    <property type="component" value="Chromosome SGRAM_11"/>
</dbReference>
<dbReference type="AlphaFoldDB" id="A0A4U7KXQ3"/>
<dbReference type="InterPro" id="IPR013881">
    <property type="entry name" value="Pre-mRNA_splic_Prp3_dom"/>
</dbReference>
<dbReference type="CDD" id="cd24162">
    <property type="entry name" value="Prp3_C"/>
    <property type="match status" value="1"/>
</dbReference>
<feature type="region of interest" description="Disordered" evidence="5">
    <location>
        <begin position="178"/>
        <end position="203"/>
    </location>
</feature>
<organism evidence="8 9">
    <name type="scientific">Sporisorium graminicola</name>
    <dbReference type="NCBI Taxonomy" id="280036"/>
    <lineage>
        <taxon>Eukaryota</taxon>
        <taxon>Fungi</taxon>
        <taxon>Dikarya</taxon>
        <taxon>Basidiomycota</taxon>
        <taxon>Ustilaginomycotina</taxon>
        <taxon>Ustilaginomycetes</taxon>
        <taxon>Ustilaginales</taxon>
        <taxon>Ustilaginaceae</taxon>
        <taxon>Sporisorium</taxon>
    </lineage>
</organism>
<reference evidence="8 9" key="1">
    <citation type="submission" date="2019-05" db="EMBL/GenBank/DDBJ databases">
        <title>Sporisorium graminicola CBS 10092 draft sequencing and annotation.</title>
        <authorList>
            <person name="Solano-Gonzalez S."/>
            <person name="Caddick M.X."/>
            <person name="Darby A."/>
        </authorList>
    </citation>
    <scope>NUCLEOTIDE SEQUENCE [LARGE SCALE GENOMIC DNA]</scope>
    <source>
        <strain evidence="8 9">CBS 10092</strain>
    </source>
</reference>
<comment type="subcellular location">
    <subcellularLocation>
        <location evidence="1">Nucleus</location>
    </subcellularLocation>
</comment>
<keyword evidence="2" id="KW-0507">mRNA processing</keyword>
<feature type="domain" description="Small nuclear ribonucleoprotein Prp3 C-terminal" evidence="6">
    <location>
        <begin position="522"/>
        <end position="671"/>
    </location>
</feature>
<keyword evidence="9" id="KW-1185">Reference proteome</keyword>
<dbReference type="RefSeq" id="XP_029741599.1">
    <property type="nucleotide sequence ID" value="XM_029881998.1"/>
</dbReference>
<dbReference type="GO" id="GO:0000398">
    <property type="term" value="P:mRNA splicing, via spliceosome"/>
    <property type="evidence" value="ECO:0007669"/>
    <property type="project" value="InterPro"/>
</dbReference>
<feature type="region of interest" description="Disordered" evidence="5">
    <location>
        <begin position="91"/>
        <end position="110"/>
    </location>
</feature>
<sequence length="682" mass="74136">MPPKRPIRNVFGNDDDDPSANDETQNGTPPKRSRPDSRSTTIHRVGVPPAVTQHAQAAQRNGRGGGGGTGEDTSIQAQIAAAKARAQALTSALPNKGSAPAGGTSVPAAMPTTSIFAPASRRSAVNGRSAASAVPSPVTAGTSSSPTARLPVAGAGSGSIQAQLEAARARVAALNHKNKMPTATTTGSRSAPQSSSTSTAASTTTSFSSSAASASSTKAPTGIHPLLLSSDLPYKPKSAEANLKTLSSTYVKGRTNVAPESNPYLQASRELATDTSTQEGPKQRSMHRGFQFHKPGRHVREAEELRHEQQMEDLKRRIEESARKAGLQDELGGDEKRLLQPAPPDVEWWDVNLLSSPSYDGVPDLTPVAEMLTRAQEADSPMILFGETTPIDQYIQHPVPIPAPSDNVAVQPRGLMLTKREQRKLRRQRRAAEQQDKRDRIKMGLLPPEPPKVKLSNLMRVLTSEAVSDPTKIEARVRREIAARKEAHERMNAENRLTDEQRHEKVEKKKQADEEKGLFCQVYRVQHLVSPRHKFKVQRNALDHALTGVTIFHPNMALVVVEGSAKALKAYKRLMTVRIDWTDPGQPKNASEDEETHEEPSANNTPLTGFRHLTTSTDDVDWSSNSCQLIFEGPIRQRNWGGRGFRAKAAPTDQAARDTLGEQMQGYWDVAKRAVQSQADAF</sequence>
<dbReference type="KEGG" id="sgra:EX895_001399"/>
<dbReference type="Pfam" id="PF06544">
    <property type="entry name" value="Prp3_C"/>
    <property type="match status" value="1"/>
</dbReference>
<evidence type="ECO:0000313" key="8">
    <source>
        <dbReference type="EMBL" id="TKY89614.1"/>
    </source>
</evidence>
<dbReference type="OrthoDB" id="10264544at2759"/>
<accession>A0A4U7KXQ3</accession>
<evidence type="ECO:0000256" key="2">
    <source>
        <dbReference type="ARBA" id="ARBA00022664"/>
    </source>
</evidence>
<dbReference type="EMBL" id="SRRM01000004">
    <property type="protein sequence ID" value="TKY89614.1"/>
    <property type="molecule type" value="Genomic_DNA"/>
</dbReference>
<name>A0A4U7KXQ3_9BASI</name>
<dbReference type="GO" id="GO:0046540">
    <property type="term" value="C:U4/U6 x U5 tri-snRNP complex"/>
    <property type="evidence" value="ECO:0007669"/>
    <property type="project" value="InterPro"/>
</dbReference>
<evidence type="ECO:0000256" key="4">
    <source>
        <dbReference type="ARBA" id="ARBA00023242"/>
    </source>
</evidence>
<keyword evidence="3" id="KW-0508">mRNA splicing</keyword>
<evidence type="ECO:0000256" key="3">
    <source>
        <dbReference type="ARBA" id="ARBA00023187"/>
    </source>
</evidence>
<evidence type="ECO:0000256" key="5">
    <source>
        <dbReference type="SAM" id="MobiDB-lite"/>
    </source>
</evidence>
<feature type="compositionally biased region" description="Polar residues" evidence="5">
    <location>
        <begin position="601"/>
        <end position="612"/>
    </location>
</feature>